<name>A0ABS5JTD2_9BACT</name>
<dbReference type="RefSeq" id="WP_212215381.1">
    <property type="nucleotide sequence ID" value="NZ_JAGUCO010000004.1"/>
</dbReference>
<protein>
    <submittedName>
        <fullName evidence="2">Uncharacterized protein</fullName>
    </submittedName>
</protein>
<keyword evidence="3" id="KW-1185">Reference proteome</keyword>
<sequence>MNNWEEIKKQPRLRDVNRFQQNVLKAIEADEKNHSKMVWWRIAASVIVLLAVGSFTWLEFETYTLRTNILVLDNYSKKAPELDMQCQYQINDLIESLKKAGFIIDSRKNAIQFSRQDVEQLKDNNSEYISDIKQFLVVVKEIYPTKYEQFSAGEMVEFNAWHLQKDSRLCDWIR</sequence>
<dbReference type="Proteomes" id="UP000708576">
    <property type="component" value="Unassembled WGS sequence"/>
</dbReference>
<keyword evidence="1" id="KW-1133">Transmembrane helix</keyword>
<evidence type="ECO:0000313" key="2">
    <source>
        <dbReference type="EMBL" id="MBS2098134.1"/>
    </source>
</evidence>
<comment type="caution">
    <text evidence="2">The sequence shown here is derived from an EMBL/GenBank/DDBJ whole genome shotgun (WGS) entry which is preliminary data.</text>
</comment>
<keyword evidence="1" id="KW-0472">Membrane</keyword>
<reference evidence="2 3" key="1">
    <citation type="journal article" date="2015" name="Int. J. Syst. Evol. Microbiol.">
        <title>Carboxylicivirga linearis sp. nov., isolated from a sea cucumber culture pond.</title>
        <authorList>
            <person name="Wang F.Q."/>
            <person name="Zhou Y.X."/>
            <person name="Lin X.Z."/>
            <person name="Chen G.J."/>
            <person name="Du Z.J."/>
        </authorList>
    </citation>
    <scope>NUCLEOTIDE SEQUENCE [LARGE SCALE GENOMIC DNA]</scope>
    <source>
        <strain evidence="2 3">FB218</strain>
    </source>
</reference>
<organism evidence="2 3">
    <name type="scientific">Carboxylicivirga linearis</name>
    <dbReference type="NCBI Taxonomy" id="1628157"/>
    <lineage>
        <taxon>Bacteria</taxon>
        <taxon>Pseudomonadati</taxon>
        <taxon>Bacteroidota</taxon>
        <taxon>Bacteroidia</taxon>
        <taxon>Marinilabiliales</taxon>
        <taxon>Marinilabiliaceae</taxon>
        <taxon>Carboxylicivirga</taxon>
    </lineage>
</organism>
<gene>
    <name evidence="2" type="ORF">KEM10_07560</name>
</gene>
<keyword evidence="1" id="KW-0812">Transmembrane</keyword>
<evidence type="ECO:0000256" key="1">
    <source>
        <dbReference type="SAM" id="Phobius"/>
    </source>
</evidence>
<proteinExistence type="predicted"/>
<evidence type="ECO:0000313" key="3">
    <source>
        <dbReference type="Proteomes" id="UP000708576"/>
    </source>
</evidence>
<accession>A0ABS5JTD2</accession>
<dbReference type="EMBL" id="JAGUCO010000004">
    <property type="protein sequence ID" value="MBS2098134.1"/>
    <property type="molecule type" value="Genomic_DNA"/>
</dbReference>
<feature type="transmembrane region" description="Helical" evidence="1">
    <location>
        <begin position="38"/>
        <end position="58"/>
    </location>
</feature>